<proteinExistence type="predicted"/>
<dbReference type="GO" id="GO:0050660">
    <property type="term" value="F:flavin adenine dinucleotide binding"/>
    <property type="evidence" value="ECO:0007669"/>
    <property type="project" value="TreeGrafter"/>
</dbReference>
<keyword evidence="2" id="KW-0560">Oxidoreductase</keyword>
<dbReference type="GO" id="GO:0008177">
    <property type="term" value="F:succinate dehydrogenase (quinone) activity"/>
    <property type="evidence" value="ECO:0007669"/>
    <property type="project" value="UniProtKB-EC"/>
</dbReference>
<dbReference type="InterPro" id="IPR037099">
    <property type="entry name" value="Fum_R/Succ_DH_flav-like_C_sf"/>
</dbReference>
<dbReference type="InterPro" id="IPR015939">
    <property type="entry name" value="Fum_Rdtase/Succ_DH_flav-like_C"/>
</dbReference>
<dbReference type="GO" id="GO:0009055">
    <property type="term" value="F:electron transfer activity"/>
    <property type="evidence" value="ECO:0007669"/>
    <property type="project" value="TreeGrafter"/>
</dbReference>
<dbReference type="GO" id="GO:0009061">
    <property type="term" value="P:anaerobic respiration"/>
    <property type="evidence" value="ECO:0007669"/>
    <property type="project" value="TreeGrafter"/>
</dbReference>
<dbReference type="InterPro" id="IPR030664">
    <property type="entry name" value="SdhA/FrdA/AprA"/>
</dbReference>
<dbReference type="PANTHER" id="PTHR11632:SF53">
    <property type="entry name" value="SUCCINATE DEHYDROGENASE FLAVOPROTEIN SUBUNIT"/>
    <property type="match status" value="1"/>
</dbReference>
<dbReference type="AlphaFoldDB" id="A0A3B1DBK4"/>
<dbReference type="PANTHER" id="PTHR11632">
    <property type="entry name" value="SUCCINATE DEHYDROGENASE 2 FLAVOPROTEIN SUBUNIT"/>
    <property type="match status" value="1"/>
</dbReference>
<reference evidence="2" key="1">
    <citation type="submission" date="2018-06" db="EMBL/GenBank/DDBJ databases">
        <authorList>
            <person name="Zhirakovskaya E."/>
        </authorList>
    </citation>
    <scope>NUCLEOTIDE SEQUENCE</scope>
</reference>
<dbReference type="SUPFAM" id="SSF46977">
    <property type="entry name" value="Succinate dehydrogenase/fumarate reductase flavoprotein C-terminal domain"/>
    <property type="match status" value="1"/>
</dbReference>
<dbReference type="GO" id="GO:0005886">
    <property type="term" value="C:plasma membrane"/>
    <property type="evidence" value="ECO:0007669"/>
    <property type="project" value="TreeGrafter"/>
</dbReference>
<dbReference type="FunFam" id="1.20.58.100:FF:000003">
    <property type="entry name" value="Succinate dehydrogenase flavoprotein subunit"/>
    <property type="match status" value="1"/>
</dbReference>
<protein>
    <submittedName>
        <fullName evidence="2">Succinate dehydrogenase flavoprotein subunit</fullName>
        <ecNumber evidence="2">1.3.5.1</ecNumber>
    </submittedName>
</protein>
<evidence type="ECO:0000259" key="1">
    <source>
        <dbReference type="Pfam" id="PF02910"/>
    </source>
</evidence>
<dbReference type="Gene3D" id="1.20.58.100">
    <property type="entry name" value="Fumarate reductase/succinate dehydrogenase flavoprotein-like, C-terminal domain"/>
    <property type="match status" value="1"/>
</dbReference>
<dbReference type="EMBL" id="UOGJ01000087">
    <property type="protein sequence ID" value="VAX36211.1"/>
    <property type="molecule type" value="Genomic_DNA"/>
</dbReference>
<dbReference type="EC" id="1.3.5.1" evidence="2"/>
<name>A0A3B1DBK4_9ZZZZ</name>
<feature type="domain" description="Fumarate reductase/succinate dehydrogenase flavoprotein-like C-terminal" evidence="1">
    <location>
        <begin position="52"/>
        <end position="186"/>
    </location>
</feature>
<feature type="non-terminal residue" evidence="2">
    <location>
        <position position="1"/>
    </location>
</feature>
<dbReference type="Pfam" id="PF02910">
    <property type="entry name" value="Succ_DH_flav_C"/>
    <property type="match status" value="1"/>
</dbReference>
<organism evidence="2">
    <name type="scientific">hydrothermal vent metagenome</name>
    <dbReference type="NCBI Taxonomy" id="652676"/>
    <lineage>
        <taxon>unclassified sequences</taxon>
        <taxon>metagenomes</taxon>
        <taxon>ecological metagenomes</taxon>
    </lineage>
</organism>
<gene>
    <name evidence="2" type="ORF">MNBD_UNCLBAC01-1221</name>
</gene>
<sequence>VLPYTIGNYLAEGTAGKTQTDLAEFKQTADEAKDKTDKLLSINGSKTVDEFHRELGKLLWNNCGMARNEKGLKEALAKIPEIREEFWKNVKVPGDHNNLNQSLESAGRVADFMEFAEILVTDALNRKESCGGHFRDESKTDEGEAKRDDDQYAYVAAWEFKGVGSAPTLHKEELKFEEVKLTQRSYK</sequence>
<evidence type="ECO:0000313" key="2">
    <source>
        <dbReference type="EMBL" id="VAX36211.1"/>
    </source>
</evidence>
<accession>A0A3B1DBK4</accession>